<dbReference type="PANTHER" id="PTHR43498:SF1">
    <property type="entry name" value="COB--COM HETERODISULFIDE REDUCTASE IRON-SULFUR SUBUNIT A"/>
    <property type="match status" value="1"/>
</dbReference>
<dbReference type="SUPFAM" id="SSF54862">
    <property type="entry name" value="4Fe-4S ferredoxins"/>
    <property type="match status" value="1"/>
</dbReference>
<evidence type="ECO:0000256" key="3">
    <source>
        <dbReference type="ARBA" id="ARBA00022485"/>
    </source>
</evidence>
<dbReference type="GO" id="GO:0016491">
    <property type="term" value="F:oxidoreductase activity"/>
    <property type="evidence" value="ECO:0007669"/>
    <property type="project" value="UniProtKB-KW"/>
</dbReference>
<evidence type="ECO:0000256" key="6">
    <source>
        <dbReference type="ARBA" id="ARBA00023002"/>
    </source>
</evidence>
<dbReference type="Gene3D" id="3.50.50.60">
    <property type="entry name" value="FAD/NAD(P)-binding domain"/>
    <property type="match status" value="1"/>
</dbReference>
<keyword evidence="4" id="KW-0479">Metal-binding</keyword>
<evidence type="ECO:0000256" key="4">
    <source>
        <dbReference type="ARBA" id="ARBA00022723"/>
    </source>
</evidence>
<dbReference type="SUPFAM" id="SSF51905">
    <property type="entry name" value="FAD/NAD(P)-binding domain"/>
    <property type="match status" value="1"/>
</dbReference>
<evidence type="ECO:0000313" key="10">
    <source>
        <dbReference type="EMBL" id="SUZ54251.1"/>
    </source>
</evidence>
<evidence type="ECO:0000256" key="1">
    <source>
        <dbReference type="ARBA" id="ARBA00001974"/>
    </source>
</evidence>
<dbReference type="InterPro" id="IPR039650">
    <property type="entry name" value="HdrA-like"/>
</dbReference>
<reference evidence="10" key="1">
    <citation type="submission" date="2018-05" db="EMBL/GenBank/DDBJ databases">
        <authorList>
            <person name="Lanie J.A."/>
            <person name="Ng W.-L."/>
            <person name="Kazmierczak K.M."/>
            <person name="Andrzejewski T.M."/>
            <person name="Davidsen T.M."/>
            <person name="Wayne K.J."/>
            <person name="Tettelin H."/>
            <person name="Glass J.I."/>
            <person name="Rusch D."/>
            <person name="Podicherti R."/>
            <person name="Tsui H.-C.T."/>
            <person name="Winkler M.E."/>
        </authorList>
    </citation>
    <scope>NUCLEOTIDE SEQUENCE</scope>
</reference>
<name>A0A381NI95_9ZZZZ</name>
<dbReference type="EMBL" id="UINC01000377">
    <property type="protein sequence ID" value="SUZ54251.1"/>
    <property type="molecule type" value="Genomic_DNA"/>
</dbReference>
<evidence type="ECO:0000256" key="8">
    <source>
        <dbReference type="ARBA" id="ARBA00023014"/>
    </source>
</evidence>
<feature type="domain" description="4Fe-4S ferredoxin-type" evidence="9">
    <location>
        <begin position="144"/>
        <end position="174"/>
    </location>
</feature>
<comment type="similarity">
    <text evidence="2">Belongs to the HdrA family.</text>
</comment>
<dbReference type="PANTHER" id="PTHR43498">
    <property type="entry name" value="FERREDOXIN:COB-COM HETERODISULFIDE REDUCTASE SUBUNIT A"/>
    <property type="match status" value="1"/>
</dbReference>
<dbReference type="Gene3D" id="3.30.70.3270">
    <property type="match status" value="1"/>
</dbReference>
<dbReference type="InterPro" id="IPR006076">
    <property type="entry name" value="FAD-dep_OxRdtase"/>
</dbReference>
<dbReference type="AlphaFoldDB" id="A0A381NI95"/>
<keyword evidence="3" id="KW-0004">4Fe-4S</keyword>
<evidence type="ECO:0000256" key="5">
    <source>
        <dbReference type="ARBA" id="ARBA00022827"/>
    </source>
</evidence>
<comment type="cofactor">
    <cofactor evidence="1">
        <name>FAD</name>
        <dbReference type="ChEBI" id="CHEBI:57692"/>
    </cofactor>
</comment>
<sequence>MSEQGKILVIGGGISGVTTALEASEVGHDVILVERSPTLGGRVSRFHQYFPKLCPPTCGLEINYKRLRANPHVQVHTNSAVLSVTGDTGNFKVKVRKDPTFVNEKCVACDHCTEVCPAERSNDFNAGMDKTKAVYLPNKMAYPPRYVIDRPACEAGCSKCVDACKYGAIELEMQTKEIEFEVASVVVATGWKPYDAKKLTNLGFSSVPNVINNIMMERISSVSGPTKGQILRPSDQKPVEKIAFVQCAGSRDENHLSYCSSICCLASLKHAKYVMAQNPEAKIYIFYIDIRTPGKYEDFVAKVQAEPNVSMIKGKVAKIVAGENGGVQLEAEDIHQQSKVHLDVDMVVLATGMESSLRGQAQIAGIELDADGFVPAELQKAGIFSAGVAKRPVDVNSSIQDSTGAALKAIQIGMGVTNG</sequence>
<dbReference type="Gene3D" id="3.40.50.720">
    <property type="entry name" value="NAD(P)-binding Rossmann-like Domain"/>
    <property type="match status" value="1"/>
</dbReference>
<dbReference type="PROSITE" id="PS51379">
    <property type="entry name" value="4FE4S_FER_2"/>
    <property type="match status" value="2"/>
</dbReference>
<keyword evidence="5" id="KW-0285">Flavoprotein</keyword>
<dbReference type="InterPro" id="IPR036188">
    <property type="entry name" value="FAD/NAD-bd_sf"/>
</dbReference>
<keyword evidence="5" id="KW-0274">FAD</keyword>
<evidence type="ECO:0000256" key="7">
    <source>
        <dbReference type="ARBA" id="ARBA00023004"/>
    </source>
</evidence>
<keyword evidence="7" id="KW-0408">Iron</keyword>
<dbReference type="InterPro" id="IPR017900">
    <property type="entry name" value="4Fe4S_Fe_S_CS"/>
</dbReference>
<proteinExistence type="inferred from homology"/>
<feature type="domain" description="4Fe-4S ferredoxin-type" evidence="9">
    <location>
        <begin position="97"/>
        <end position="127"/>
    </location>
</feature>
<dbReference type="InterPro" id="IPR017896">
    <property type="entry name" value="4Fe4S_Fe-S-bd"/>
</dbReference>
<evidence type="ECO:0000256" key="2">
    <source>
        <dbReference type="ARBA" id="ARBA00006561"/>
    </source>
</evidence>
<organism evidence="10">
    <name type="scientific">marine metagenome</name>
    <dbReference type="NCBI Taxonomy" id="408172"/>
    <lineage>
        <taxon>unclassified sequences</taxon>
        <taxon>metagenomes</taxon>
        <taxon>ecological metagenomes</taxon>
    </lineage>
</organism>
<keyword evidence="8" id="KW-0411">Iron-sulfur</keyword>
<protein>
    <recommendedName>
        <fullName evidence="9">4Fe-4S ferredoxin-type domain-containing protein</fullName>
    </recommendedName>
</protein>
<dbReference type="Pfam" id="PF01266">
    <property type="entry name" value="DAO"/>
    <property type="match status" value="1"/>
</dbReference>
<dbReference type="GO" id="GO:0046872">
    <property type="term" value="F:metal ion binding"/>
    <property type="evidence" value="ECO:0007669"/>
    <property type="project" value="UniProtKB-KW"/>
</dbReference>
<evidence type="ECO:0000259" key="9">
    <source>
        <dbReference type="PROSITE" id="PS51379"/>
    </source>
</evidence>
<keyword evidence="6" id="KW-0560">Oxidoreductase</keyword>
<accession>A0A381NI95</accession>
<gene>
    <name evidence="10" type="ORF">METZ01_LOCUS7105</name>
</gene>
<dbReference type="GO" id="GO:0051539">
    <property type="term" value="F:4 iron, 4 sulfur cluster binding"/>
    <property type="evidence" value="ECO:0007669"/>
    <property type="project" value="UniProtKB-KW"/>
</dbReference>
<dbReference type="PROSITE" id="PS00198">
    <property type="entry name" value="4FE4S_FER_1"/>
    <property type="match status" value="1"/>
</dbReference>